<feature type="transmembrane region" description="Helical" evidence="7">
    <location>
        <begin position="197"/>
        <end position="214"/>
    </location>
</feature>
<protein>
    <recommendedName>
        <fullName evidence="10">Diacylglyceryl transferase</fullName>
    </recommendedName>
</protein>
<keyword evidence="5 7" id="KW-1133">Transmembrane helix</keyword>
<evidence type="ECO:0000256" key="7">
    <source>
        <dbReference type="SAM" id="Phobius"/>
    </source>
</evidence>
<dbReference type="EMBL" id="SRLD01000042">
    <property type="protein sequence ID" value="TGE14064.1"/>
    <property type="molecule type" value="Genomic_DNA"/>
</dbReference>
<feature type="transmembrane region" description="Helical" evidence="7">
    <location>
        <begin position="107"/>
        <end position="130"/>
    </location>
</feature>
<comment type="caution">
    <text evidence="8">The sequence shown here is derived from an EMBL/GenBank/DDBJ whole genome shotgun (WGS) entry which is preliminary data.</text>
</comment>
<dbReference type="Proteomes" id="UP000297739">
    <property type="component" value="Unassembled WGS sequence"/>
</dbReference>
<dbReference type="GO" id="GO:0042158">
    <property type="term" value="P:lipoprotein biosynthetic process"/>
    <property type="evidence" value="ECO:0007669"/>
    <property type="project" value="InterPro"/>
</dbReference>
<dbReference type="OrthoDB" id="871140at2"/>
<evidence type="ECO:0000256" key="6">
    <source>
        <dbReference type="ARBA" id="ARBA00023136"/>
    </source>
</evidence>
<evidence type="ECO:0000256" key="5">
    <source>
        <dbReference type="ARBA" id="ARBA00022989"/>
    </source>
</evidence>
<evidence type="ECO:0000256" key="2">
    <source>
        <dbReference type="ARBA" id="ARBA00022475"/>
    </source>
</evidence>
<evidence type="ECO:0008006" key="10">
    <source>
        <dbReference type="Google" id="ProtNLM"/>
    </source>
</evidence>
<feature type="transmembrane region" description="Helical" evidence="7">
    <location>
        <begin position="6"/>
        <end position="23"/>
    </location>
</feature>
<keyword evidence="4 7" id="KW-0812">Transmembrane</keyword>
<evidence type="ECO:0000313" key="9">
    <source>
        <dbReference type="Proteomes" id="UP000297739"/>
    </source>
</evidence>
<name>A0A4Z0PJ28_9BACT</name>
<keyword evidence="6 7" id="KW-0472">Membrane</keyword>
<evidence type="ECO:0000256" key="1">
    <source>
        <dbReference type="ARBA" id="ARBA00007150"/>
    </source>
</evidence>
<feature type="transmembrane region" description="Helical" evidence="7">
    <location>
        <begin position="273"/>
        <end position="291"/>
    </location>
</feature>
<comment type="similarity">
    <text evidence="1">Belongs to the Lgt family.</text>
</comment>
<feature type="transmembrane region" description="Helical" evidence="7">
    <location>
        <begin position="77"/>
        <end position="95"/>
    </location>
</feature>
<dbReference type="AlphaFoldDB" id="A0A4Z0PJ28"/>
<proteinExistence type="inferred from homology"/>
<dbReference type="GO" id="GO:0005886">
    <property type="term" value="C:plasma membrane"/>
    <property type="evidence" value="ECO:0007669"/>
    <property type="project" value="InterPro"/>
</dbReference>
<dbReference type="InterPro" id="IPR001640">
    <property type="entry name" value="Lgt"/>
</dbReference>
<evidence type="ECO:0000256" key="4">
    <source>
        <dbReference type="ARBA" id="ARBA00022692"/>
    </source>
</evidence>
<organism evidence="8 9">
    <name type="scientific">Hymenobacter elongatus</name>
    <dbReference type="NCBI Taxonomy" id="877208"/>
    <lineage>
        <taxon>Bacteria</taxon>
        <taxon>Pseudomonadati</taxon>
        <taxon>Bacteroidota</taxon>
        <taxon>Cytophagia</taxon>
        <taxon>Cytophagales</taxon>
        <taxon>Hymenobacteraceae</taxon>
        <taxon>Hymenobacter</taxon>
    </lineage>
</organism>
<feature type="transmembrane region" description="Helical" evidence="7">
    <location>
        <begin position="35"/>
        <end position="57"/>
    </location>
</feature>
<dbReference type="GO" id="GO:0008961">
    <property type="term" value="F:phosphatidylglycerol-prolipoprotein diacylglyceryl transferase activity"/>
    <property type="evidence" value="ECO:0007669"/>
    <property type="project" value="InterPro"/>
</dbReference>
<keyword evidence="3" id="KW-0808">Transferase</keyword>
<evidence type="ECO:0000256" key="3">
    <source>
        <dbReference type="ARBA" id="ARBA00022679"/>
    </source>
</evidence>
<dbReference type="Pfam" id="PF01790">
    <property type="entry name" value="LGT"/>
    <property type="match status" value="1"/>
</dbReference>
<feature type="transmembrane region" description="Helical" evidence="7">
    <location>
        <begin position="168"/>
        <end position="185"/>
    </location>
</feature>
<dbReference type="RefSeq" id="WP_135499127.1">
    <property type="nucleotide sequence ID" value="NZ_SRLD01000042.1"/>
</dbReference>
<feature type="transmembrane region" description="Helical" evidence="7">
    <location>
        <begin position="234"/>
        <end position="252"/>
    </location>
</feature>
<dbReference type="PANTHER" id="PTHR30589">
    <property type="entry name" value="PROLIPOPROTEIN DIACYLGLYCERYL TRANSFERASE"/>
    <property type="match status" value="1"/>
</dbReference>
<keyword evidence="9" id="KW-1185">Reference proteome</keyword>
<accession>A0A4Z0PJ28</accession>
<sequence>MPPNPYLLFYLLGFALAALLLLWECHRRRYALRPWLLLVAGSVLLLILGTKLITLSWLDWQHLLQPAAGHGTAQRSVLGGMLGAVVGIAVLRRWLGFGRDVFDAFALPFVLGLAVQGVGCWLVGCCFGVATTGPGAVVYAPGTLPFLAQVAQGHIPATAAHTLPLHAVQLYQILLCLGIGAVLGLTRRQPWPAGSRLVLTFGLYAAGRFGLEFWRDPLGDVLGAGDWLGLKPVQVALLLAASGLLGYFFHSIRHKPAFGTCAALPTAPPRRNLLGAVALLGVTALLGPQWLTLPEQLVVKSLLLPLLVVEVGLLLLHSTAGQRLTGLPLGLAALCLLLTSQAPAPPDSTSNKASRTYTSISVGGLTGRSKQYYESPDYGCSGTTFPISTYQQRYAVGSVGVARTMPVGRHGTLTLALDASRGRSLFRPLQDTIILLRGTPNLNLKPYQGRASLYAVSPYIELANPNYFRLGLGLHMGAVAYDHLYEPRALTTVTPQFLFEIGKFSTLYFHLSTHYGLQGLADGTTTVGVGSGFGLSTFRLAGGFASVNSKTKGGDGAHFEKGFALAFLRANLLLNQRWTLEPYATTNFNDVYQLSLQTRYRLPSRKSR</sequence>
<keyword evidence="2" id="KW-1003">Cell membrane</keyword>
<gene>
    <name evidence="8" type="ORF">E5J99_17575</name>
</gene>
<dbReference type="PANTHER" id="PTHR30589:SF0">
    <property type="entry name" value="PHOSPHATIDYLGLYCEROL--PROLIPOPROTEIN DIACYLGLYCERYL TRANSFERASE"/>
    <property type="match status" value="1"/>
</dbReference>
<evidence type="ECO:0000313" key="8">
    <source>
        <dbReference type="EMBL" id="TGE14064.1"/>
    </source>
</evidence>
<reference evidence="8 9" key="1">
    <citation type="submission" date="2019-04" db="EMBL/GenBank/DDBJ databases">
        <authorList>
            <person name="Feng G."/>
            <person name="Zhang J."/>
            <person name="Zhu H."/>
        </authorList>
    </citation>
    <scope>NUCLEOTIDE SEQUENCE [LARGE SCALE GENOMIC DNA]</scope>
    <source>
        <strain evidence="8 9">JCM 17223</strain>
    </source>
</reference>